<proteinExistence type="predicted"/>
<organism evidence="2 3">
    <name type="scientific">Didymodactylos carnosus</name>
    <dbReference type="NCBI Taxonomy" id="1234261"/>
    <lineage>
        <taxon>Eukaryota</taxon>
        <taxon>Metazoa</taxon>
        <taxon>Spiralia</taxon>
        <taxon>Gnathifera</taxon>
        <taxon>Rotifera</taxon>
        <taxon>Eurotatoria</taxon>
        <taxon>Bdelloidea</taxon>
        <taxon>Philodinida</taxon>
        <taxon>Philodinidae</taxon>
        <taxon>Didymodactylos</taxon>
    </lineage>
</organism>
<protein>
    <submittedName>
        <fullName evidence="2">Uncharacterized protein</fullName>
    </submittedName>
</protein>
<sequence length="111" mass="13271">MLGFGIYFARSIKGTFGKARFNGAIIAAEIRMGNVKEVDYNQLSTVRNTDRWYPEFNTVYYAHQDDQRDEFCIYDETQIIRWIIVIDERYDSKLQEYGLNVEYNDTRYFCC</sequence>
<gene>
    <name evidence="1" type="ORF">OVA965_LOCUS15265</name>
    <name evidence="2" type="ORF">TMI583_LOCUS15271</name>
</gene>
<reference evidence="2" key="1">
    <citation type="submission" date="2021-02" db="EMBL/GenBank/DDBJ databases">
        <authorList>
            <person name="Nowell W R."/>
        </authorList>
    </citation>
    <scope>NUCLEOTIDE SEQUENCE</scope>
</reference>
<dbReference type="AlphaFoldDB" id="A0A8S2IXN0"/>
<dbReference type="EMBL" id="CAJNOK010006828">
    <property type="protein sequence ID" value="CAF1015601.1"/>
    <property type="molecule type" value="Genomic_DNA"/>
</dbReference>
<evidence type="ECO:0000313" key="1">
    <source>
        <dbReference type="EMBL" id="CAF1015601.1"/>
    </source>
</evidence>
<evidence type="ECO:0000313" key="3">
    <source>
        <dbReference type="Proteomes" id="UP000682733"/>
    </source>
</evidence>
<dbReference type="SUPFAM" id="SSF56399">
    <property type="entry name" value="ADP-ribosylation"/>
    <property type="match status" value="1"/>
</dbReference>
<dbReference type="Proteomes" id="UP000682733">
    <property type="component" value="Unassembled WGS sequence"/>
</dbReference>
<dbReference type="EMBL" id="CAJOBA010006837">
    <property type="protein sequence ID" value="CAF3784660.1"/>
    <property type="molecule type" value="Genomic_DNA"/>
</dbReference>
<accession>A0A8S2IXN0</accession>
<dbReference type="Proteomes" id="UP000677228">
    <property type="component" value="Unassembled WGS sequence"/>
</dbReference>
<evidence type="ECO:0000313" key="2">
    <source>
        <dbReference type="EMBL" id="CAF3784660.1"/>
    </source>
</evidence>
<comment type="caution">
    <text evidence="2">The sequence shown here is derived from an EMBL/GenBank/DDBJ whole genome shotgun (WGS) entry which is preliminary data.</text>
</comment>
<name>A0A8S2IXN0_9BILA</name>